<dbReference type="RefSeq" id="WP_115542009.1">
    <property type="nucleotide sequence ID" value="NZ_NXLQ01000001.1"/>
</dbReference>
<evidence type="ECO:0000313" key="3">
    <source>
        <dbReference type="Proteomes" id="UP000256379"/>
    </source>
</evidence>
<protein>
    <recommendedName>
        <fullName evidence="4">Porin</fullName>
    </recommendedName>
</protein>
<comment type="caution">
    <text evidence="2">The sequence shown here is derived from an EMBL/GenBank/DDBJ whole genome shotgun (WGS) entry which is preliminary data.</text>
</comment>
<name>A0A3D8ISB3_9HELI</name>
<evidence type="ECO:0000313" key="2">
    <source>
        <dbReference type="EMBL" id="RDU67481.1"/>
    </source>
</evidence>
<keyword evidence="1" id="KW-0732">Signal</keyword>
<dbReference type="OrthoDB" id="5317449at2"/>
<feature type="chain" id="PRO_5017781795" description="Porin" evidence="1">
    <location>
        <begin position="17"/>
        <end position="424"/>
    </location>
</feature>
<proteinExistence type="predicted"/>
<dbReference type="AlphaFoldDB" id="A0A3D8ISB3"/>
<keyword evidence="3" id="KW-1185">Reference proteome</keyword>
<evidence type="ECO:0000256" key="1">
    <source>
        <dbReference type="SAM" id="SignalP"/>
    </source>
</evidence>
<feature type="signal peptide" evidence="1">
    <location>
        <begin position="1"/>
        <end position="16"/>
    </location>
</feature>
<dbReference type="Proteomes" id="UP000256379">
    <property type="component" value="Unassembled WGS sequence"/>
</dbReference>
<sequence length="424" mass="47416">MRLFIIFICCSYFMFAQYKTLDSALLNGMKQVDIILYGNYMASSAAGNYTNNLYGSNKQIGNGGYINASVGLGYTTGFYYNLRLAISFRATQALFNPNHFARKDFFPNTGNEVLGDSSIALGETFLEYFDGDTAIKVGRFQPISEWINYLTDGIWFRNGSLRNLVIEALWAYDYGRVSYYEISNFKRLDTTGLFNVGVRYFVDGDQKNYKNSAYVNAFSMFIPSVFTGIGVRAHWASNFHGRVWWIGLDLGFAGSIEDHRNIHAFSNNTFLFDTKIIGGYRNIDVMVGYLANGDSGMGSLGILGVGNGTQAGFSHAFYHNIQPFFVWGGRAIKMGKNAHLIYIASKMSFFENKLNAYIAYGATFFNGSRYYGGNTQNISQNELNAMIEFGITRTLSVIAHISSTHAGRGVPNIFELNGGVRFMF</sequence>
<organism evidence="2 3">
    <name type="scientific">Helicobacter didelphidarum</name>
    <dbReference type="NCBI Taxonomy" id="2040648"/>
    <lineage>
        <taxon>Bacteria</taxon>
        <taxon>Pseudomonadati</taxon>
        <taxon>Campylobacterota</taxon>
        <taxon>Epsilonproteobacteria</taxon>
        <taxon>Campylobacterales</taxon>
        <taxon>Helicobacteraceae</taxon>
        <taxon>Helicobacter</taxon>
    </lineage>
</organism>
<reference evidence="2 3" key="1">
    <citation type="submission" date="2018-04" db="EMBL/GenBank/DDBJ databases">
        <title>Novel Campyloabacter and Helicobacter Species and Strains.</title>
        <authorList>
            <person name="Mannion A.J."/>
            <person name="Shen Z."/>
            <person name="Fox J.G."/>
        </authorList>
    </citation>
    <scope>NUCLEOTIDE SEQUENCE [LARGE SCALE GENOMIC DNA]</scope>
    <source>
        <strain evidence="2 3">MIT 17-337</strain>
    </source>
</reference>
<evidence type="ECO:0008006" key="4">
    <source>
        <dbReference type="Google" id="ProtNLM"/>
    </source>
</evidence>
<gene>
    <name evidence="2" type="ORF">CQA53_00160</name>
</gene>
<accession>A0A3D8ISB3</accession>
<dbReference type="EMBL" id="NXLQ01000001">
    <property type="protein sequence ID" value="RDU67481.1"/>
    <property type="molecule type" value="Genomic_DNA"/>
</dbReference>